<organism evidence="3 4">
    <name type="scientific">Candidatus Protochlamydia naegleriophila</name>
    <dbReference type="NCBI Taxonomy" id="389348"/>
    <lineage>
        <taxon>Bacteria</taxon>
        <taxon>Pseudomonadati</taxon>
        <taxon>Chlamydiota</taxon>
        <taxon>Chlamydiia</taxon>
        <taxon>Parachlamydiales</taxon>
        <taxon>Parachlamydiaceae</taxon>
        <taxon>Candidatus Protochlamydia</taxon>
    </lineage>
</organism>
<dbReference type="GO" id="GO:0045454">
    <property type="term" value="P:cell redox homeostasis"/>
    <property type="evidence" value="ECO:0007669"/>
    <property type="project" value="TreeGrafter"/>
</dbReference>
<feature type="domain" description="Thioredoxin" evidence="2">
    <location>
        <begin position="7"/>
        <end position="139"/>
    </location>
</feature>
<dbReference type="InParanoid" id="A0A0U5J9K7"/>
<dbReference type="SUPFAM" id="SSF52833">
    <property type="entry name" value="Thioredoxin-like"/>
    <property type="match status" value="1"/>
</dbReference>
<name>A0A0U5J9K7_9BACT</name>
<accession>A0A0U5J9K7</accession>
<proteinExistence type="predicted"/>
<evidence type="ECO:0000313" key="4">
    <source>
        <dbReference type="Proteomes" id="UP000069902"/>
    </source>
</evidence>
<evidence type="ECO:0000256" key="1">
    <source>
        <dbReference type="SAM" id="SignalP"/>
    </source>
</evidence>
<dbReference type="PATRIC" id="fig|389348.3.peg.1208"/>
<dbReference type="Proteomes" id="UP000069902">
    <property type="component" value="Chromosome cPNK"/>
</dbReference>
<evidence type="ECO:0000259" key="2">
    <source>
        <dbReference type="PROSITE" id="PS51352"/>
    </source>
</evidence>
<dbReference type="Gene3D" id="3.40.30.10">
    <property type="entry name" value="Glutaredoxin"/>
    <property type="match status" value="1"/>
</dbReference>
<dbReference type="PROSITE" id="PS51352">
    <property type="entry name" value="THIOREDOXIN_2"/>
    <property type="match status" value="1"/>
</dbReference>
<gene>
    <name evidence="3" type="ORF">PNK_1096</name>
</gene>
<keyword evidence="4" id="KW-1185">Reference proteome</keyword>
<reference evidence="4" key="1">
    <citation type="submission" date="2015-09" db="EMBL/GenBank/DDBJ databases">
        <authorList>
            <person name="Bertelli C."/>
        </authorList>
    </citation>
    <scope>NUCLEOTIDE SEQUENCE [LARGE SCALE GENOMIC DNA]</scope>
    <source>
        <strain evidence="4">KNic</strain>
    </source>
</reference>
<dbReference type="AlphaFoldDB" id="A0A0U5J9K7"/>
<dbReference type="InterPro" id="IPR036249">
    <property type="entry name" value="Thioredoxin-like_sf"/>
</dbReference>
<dbReference type="EMBL" id="LN879502">
    <property type="protein sequence ID" value="CUI16713.1"/>
    <property type="molecule type" value="Genomic_DNA"/>
</dbReference>
<dbReference type="STRING" id="389348.PNK_1096"/>
<feature type="signal peptide" evidence="1">
    <location>
        <begin position="1"/>
        <end position="22"/>
    </location>
</feature>
<dbReference type="RefSeq" id="WP_059060781.1">
    <property type="nucleotide sequence ID" value="NZ_LN879502.1"/>
</dbReference>
<feature type="chain" id="PRO_5006860336" evidence="1">
    <location>
        <begin position="23"/>
        <end position="142"/>
    </location>
</feature>
<dbReference type="PANTHER" id="PTHR43601">
    <property type="entry name" value="THIOREDOXIN, MITOCHONDRIAL"/>
    <property type="match status" value="1"/>
</dbReference>
<dbReference type="Pfam" id="PF00085">
    <property type="entry name" value="Thioredoxin"/>
    <property type="match status" value="1"/>
</dbReference>
<dbReference type="PANTHER" id="PTHR43601:SF3">
    <property type="entry name" value="THIOREDOXIN, MITOCHONDRIAL"/>
    <property type="match status" value="1"/>
</dbReference>
<keyword evidence="1" id="KW-0732">Signal</keyword>
<evidence type="ECO:0000313" key="3">
    <source>
        <dbReference type="EMBL" id="CUI16713.1"/>
    </source>
</evidence>
<dbReference type="CDD" id="cd02947">
    <property type="entry name" value="TRX_family"/>
    <property type="match status" value="1"/>
</dbReference>
<dbReference type="FunCoup" id="A0A0U5J9K7">
    <property type="interactions" value="292"/>
</dbReference>
<dbReference type="KEGG" id="pnl:PNK_1096"/>
<protein>
    <submittedName>
        <fullName evidence="3">Putative thioredoxin domain-containing protein</fullName>
    </submittedName>
</protein>
<sequence>MYQYKWLWLTIVAISFFANSHASVLNEGSSQVELKVVEITASNFDQEIIRSAQPVVLMIYGDWCCCCSRFKPIFQSIAQEYGDVRFAIINYDAQYDLVSLYQPAYVPTFVFIYRGFVINQTDDIESREDLEAHILTLTEQAH</sequence>
<dbReference type="InterPro" id="IPR013766">
    <property type="entry name" value="Thioredoxin_domain"/>
</dbReference>